<dbReference type="EMBL" id="CM027680">
    <property type="protein sequence ID" value="KAG0551241.1"/>
    <property type="molecule type" value="Genomic_DNA"/>
</dbReference>
<evidence type="ECO:0000313" key="2">
    <source>
        <dbReference type="EMBL" id="KAG0551241.1"/>
    </source>
</evidence>
<evidence type="ECO:0000256" key="1">
    <source>
        <dbReference type="SAM" id="MobiDB-lite"/>
    </source>
</evidence>
<organism evidence="2 3">
    <name type="scientific">Sorghum bicolor</name>
    <name type="common">Sorghum</name>
    <name type="synonym">Sorghum vulgare</name>
    <dbReference type="NCBI Taxonomy" id="4558"/>
    <lineage>
        <taxon>Eukaryota</taxon>
        <taxon>Viridiplantae</taxon>
        <taxon>Streptophyta</taxon>
        <taxon>Embryophyta</taxon>
        <taxon>Tracheophyta</taxon>
        <taxon>Spermatophyta</taxon>
        <taxon>Magnoliopsida</taxon>
        <taxon>Liliopsida</taxon>
        <taxon>Poales</taxon>
        <taxon>Poaceae</taxon>
        <taxon>PACMAD clade</taxon>
        <taxon>Panicoideae</taxon>
        <taxon>Andropogonodae</taxon>
        <taxon>Andropogoneae</taxon>
        <taxon>Sorghinae</taxon>
        <taxon>Sorghum</taxon>
    </lineage>
</organism>
<reference evidence="2" key="1">
    <citation type="journal article" date="2019" name="BMC Genomics">
        <title>A new reference genome for Sorghum bicolor reveals high levels of sequence similarity between sweet and grain genotypes: implications for the genetics of sugar metabolism.</title>
        <authorList>
            <person name="Cooper E.A."/>
            <person name="Brenton Z.W."/>
            <person name="Flinn B.S."/>
            <person name="Jenkins J."/>
            <person name="Shu S."/>
            <person name="Flowers D."/>
            <person name="Luo F."/>
            <person name="Wang Y."/>
            <person name="Xia P."/>
            <person name="Barry K."/>
            <person name="Daum C."/>
            <person name="Lipzen A."/>
            <person name="Yoshinaga Y."/>
            <person name="Schmutz J."/>
            <person name="Saski C."/>
            <person name="Vermerris W."/>
            <person name="Kresovich S."/>
        </authorList>
    </citation>
    <scope>NUCLEOTIDE SEQUENCE</scope>
</reference>
<name>A0A921S464_SORBI</name>
<proteinExistence type="predicted"/>
<protein>
    <submittedName>
        <fullName evidence="2">Uncharacterized protein</fullName>
    </submittedName>
</protein>
<comment type="caution">
    <text evidence="2">The sequence shown here is derived from an EMBL/GenBank/DDBJ whole genome shotgun (WGS) entry which is preliminary data.</text>
</comment>
<dbReference type="AlphaFoldDB" id="A0A921S464"/>
<evidence type="ECO:0000313" key="3">
    <source>
        <dbReference type="Proteomes" id="UP000807115"/>
    </source>
</evidence>
<dbReference type="Proteomes" id="UP000807115">
    <property type="component" value="Chromosome 1"/>
</dbReference>
<feature type="region of interest" description="Disordered" evidence="1">
    <location>
        <begin position="66"/>
        <end position="93"/>
    </location>
</feature>
<accession>A0A921S464</accession>
<sequence length="93" mass="9964">MVVVLSPSVARTIAACDHTGEGEEARYNREDEELVVGRQPSLAPTSRHPSSQCQAYAARPAWHADAGNTTAGRCADHRPPQPLSPAAPCPWYA</sequence>
<feature type="compositionally biased region" description="Pro residues" evidence="1">
    <location>
        <begin position="80"/>
        <end position="93"/>
    </location>
</feature>
<reference evidence="2" key="2">
    <citation type="submission" date="2020-10" db="EMBL/GenBank/DDBJ databases">
        <authorList>
            <person name="Cooper E.A."/>
            <person name="Brenton Z.W."/>
            <person name="Flinn B.S."/>
            <person name="Jenkins J."/>
            <person name="Shu S."/>
            <person name="Flowers D."/>
            <person name="Luo F."/>
            <person name="Wang Y."/>
            <person name="Xia P."/>
            <person name="Barry K."/>
            <person name="Daum C."/>
            <person name="Lipzen A."/>
            <person name="Yoshinaga Y."/>
            <person name="Schmutz J."/>
            <person name="Saski C."/>
            <person name="Vermerris W."/>
            <person name="Kresovich S."/>
        </authorList>
    </citation>
    <scope>NUCLEOTIDE SEQUENCE</scope>
</reference>
<gene>
    <name evidence="2" type="ORF">BDA96_01G406700</name>
</gene>